<evidence type="ECO:0000313" key="2">
    <source>
        <dbReference type="EMBL" id="GEM75752.1"/>
    </source>
</evidence>
<dbReference type="EMBL" id="BJXJ01000015">
    <property type="protein sequence ID" value="GEM75752.1"/>
    <property type="molecule type" value="Genomic_DNA"/>
</dbReference>
<name>A0A511QH24_9VIBR</name>
<sequence>MESILKMYLFTKKFLIALLFGLSFNSFADSARVYCATVDGSDWEWLYEQDGSDTEISGEWGIHIVNAQVGFRYLTISLQEYQYLQNRCDAMGMVAHPAENAFSDWYIFQIQFVKGQTIFAPGYYSRLSHPFSGLM</sequence>
<feature type="signal peptide" evidence="1">
    <location>
        <begin position="1"/>
        <end position="28"/>
    </location>
</feature>
<evidence type="ECO:0000256" key="1">
    <source>
        <dbReference type="SAM" id="SignalP"/>
    </source>
</evidence>
<proteinExistence type="predicted"/>
<comment type="caution">
    <text evidence="2">The sequence shown here is derived from an EMBL/GenBank/DDBJ whole genome shotgun (WGS) entry which is preliminary data.</text>
</comment>
<keyword evidence="1" id="KW-0732">Signal</keyword>
<keyword evidence="3" id="KW-1185">Reference proteome</keyword>
<dbReference type="AlphaFoldDB" id="A0A511QH24"/>
<reference evidence="2 3" key="1">
    <citation type="submission" date="2019-07" db="EMBL/GenBank/DDBJ databases">
        <title>Whole genome shotgun sequence of Vibrio sagamiensis NBRC 104589.</title>
        <authorList>
            <person name="Hosoyama A."/>
            <person name="Uohara A."/>
            <person name="Ohji S."/>
            <person name="Ichikawa N."/>
        </authorList>
    </citation>
    <scope>NUCLEOTIDE SEQUENCE [LARGE SCALE GENOMIC DNA]</scope>
    <source>
        <strain evidence="2 3">NBRC 104589</strain>
    </source>
</reference>
<feature type="chain" id="PRO_5021772741" evidence="1">
    <location>
        <begin position="29"/>
        <end position="135"/>
    </location>
</feature>
<accession>A0A511QH24</accession>
<gene>
    <name evidence="2" type="ORF">VSA01S_18640</name>
</gene>
<organism evidence="2 3">
    <name type="scientific">Vibrio sagamiensis NBRC 104589</name>
    <dbReference type="NCBI Taxonomy" id="1219064"/>
    <lineage>
        <taxon>Bacteria</taxon>
        <taxon>Pseudomonadati</taxon>
        <taxon>Pseudomonadota</taxon>
        <taxon>Gammaproteobacteria</taxon>
        <taxon>Vibrionales</taxon>
        <taxon>Vibrionaceae</taxon>
        <taxon>Vibrio</taxon>
    </lineage>
</organism>
<dbReference type="Proteomes" id="UP000321922">
    <property type="component" value="Unassembled WGS sequence"/>
</dbReference>
<protein>
    <submittedName>
        <fullName evidence="2">Uncharacterized protein</fullName>
    </submittedName>
</protein>
<evidence type="ECO:0000313" key="3">
    <source>
        <dbReference type="Proteomes" id="UP000321922"/>
    </source>
</evidence>